<sequence length="113" mass="12432">MTARWVHRITQRDGLGLIIIDTVCCIALLAFISSTIEVRLFLGRKFPGDDSENTEQWLAGAVLSIYVIEDMALNWILASAVHNFGGLPDGNDVSYLAAYVVYIVTILIPFTSA</sequence>
<keyword evidence="1" id="KW-0472">Membrane</keyword>
<evidence type="ECO:0000313" key="2">
    <source>
        <dbReference type="EMBL" id="KAF2679433.1"/>
    </source>
</evidence>
<name>A0A6G1IN63_9PLEO</name>
<feature type="transmembrane region" description="Helical" evidence="1">
    <location>
        <begin position="93"/>
        <end position="111"/>
    </location>
</feature>
<accession>A0A6G1IN63</accession>
<dbReference type="AlphaFoldDB" id="A0A6G1IN63"/>
<proteinExistence type="predicted"/>
<keyword evidence="3" id="KW-1185">Reference proteome</keyword>
<dbReference type="EMBL" id="MU005603">
    <property type="protein sequence ID" value="KAF2679433.1"/>
    <property type="molecule type" value="Genomic_DNA"/>
</dbReference>
<keyword evidence="1" id="KW-1133">Transmembrane helix</keyword>
<evidence type="ECO:0000256" key="1">
    <source>
        <dbReference type="SAM" id="Phobius"/>
    </source>
</evidence>
<gene>
    <name evidence="2" type="ORF">K458DRAFT_393845</name>
</gene>
<keyword evidence="1" id="KW-0812">Transmembrane</keyword>
<reference evidence="2" key="1">
    <citation type="journal article" date="2020" name="Stud. Mycol.">
        <title>101 Dothideomycetes genomes: a test case for predicting lifestyles and emergence of pathogens.</title>
        <authorList>
            <person name="Haridas S."/>
            <person name="Albert R."/>
            <person name="Binder M."/>
            <person name="Bloem J."/>
            <person name="Labutti K."/>
            <person name="Salamov A."/>
            <person name="Andreopoulos B."/>
            <person name="Baker S."/>
            <person name="Barry K."/>
            <person name="Bills G."/>
            <person name="Bluhm B."/>
            <person name="Cannon C."/>
            <person name="Castanera R."/>
            <person name="Culley D."/>
            <person name="Daum C."/>
            <person name="Ezra D."/>
            <person name="Gonzalez J."/>
            <person name="Henrissat B."/>
            <person name="Kuo A."/>
            <person name="Liang C."/>
            <person name="Lipzen A."/>
            <person name="Lutzoni F."/>
            <person name="Magnuson J."/>
            <person name="Mondo S."/>
            <person name="Nolan M."/>
            <person name="Ohm R."/>
            <person name="Pangilinan J."/>
            <person name="Park H.-J."/>
            <person name="Ramirez L."/>
            <person name="Alfaro M."/>
            <person name="Sun H."/>
            <person name="Tritt A."/>
            <person name="Yoshinaga Y."/>
            <person name="Zwiers L.-H."/>
            <person name="Turgeon B."/>
            <person name="Goodwin S."/>
            <person name="Spatafora J."/>
            <person name="Crous P."/>
            <person name="Grigoriev I."/>
        </authorList>
    </citation>
    <scope>NUCLEOTIDE SEQUENCE</scope>
    <source>
        <strain evidence="2">CBS 122367</strain>
    </source>
</reference>
<organism evidence="2 3">
    <name type="scientific">Lentithecium fluviatile CBS 122367</name>
    <dbReference type="NCBI Taxonomy" id="1168545"/>
    <lineage>
        <taxon>Eukaryota</taxon>
        <taxon>Fungi</taxon>
        <taxon>Dikarya</taxon>
        <taxon>Ascomycota</taxon>
        <taxon>Pezizomycotina</taxon>
        <taxon>Dothideomycetes</taxon>
        <taxon>Pleosporomycetidae</taxon>
        <taxon>Pleosporales</taxon>
        <taxon>Massarineae</taxon>
        <taxon>Lentitheciaceae</taxon>
        <taxon>Lentithecium</taxon>
    </lineage>
</organism>
<protein>
    <submittedName>
        <fullName evidence="2">Uncharacterized protein</fullName>
    </submittedName>
</protein>
<evidence type="ECO:0000313" key="3">
    <source>
        <dbReference type="Proteomes" id="UP000799291"/>
    </source>
</evidence>
<dbReference type="Proteomes" id="UP000799291">
    <property type="component" value="Unassembled WGS sequence"/>
</dbReference>
<feature type="transmembrane region" description="Helical" evidence="1">
    <location>
        <begin position="15"/>
        <end position="36"/>
    </location>
</feature>